<accession>A0A9Q6Z4T2</accession>
<dbReference type="EMBL" id="CP068108">
    <property type="protein sequence ID" value="QQU02034.1"/>
    <property type="molecule type" value="Genomic_DNA"/>
</dbReference>
<name>A0A9Q6Z4T2_MYROD</name>
<dbReference type="Proteomes" id="UP000596202">
    <property type="component" value="Chromosome"/>
</dbReference>
<protein>
    <submittedName>
        <fullName evidence="1">Uncharacterized protein</fullName>
    </submittedName>
</protein>
<dbReference type="AlphaFoldDB" id="A0A9Q6Z4T2"/>
<reference evidence="1 2" key="1">
    <citation type="submission" date="2021-01" db="EMBL/GenBank/DDBJ databases">
        <title>FDA dAtabase for Regulatory Grade micrObial Sequences (FDA-ARGOS): Supporting development and validation of Infectious Disease Dx tests.</title>
        <authorList>
            <person name="Sproer C."/>
            <person name="Gronow S."/>
            <person name="Severitt S."/>
            <person name="Schroder I."/>
            <person name="Tallon L."/>
            <person name="Sadzewicz L."/>
            <person name="Zhao X."/>
            <person name="Boylan J."/>
            <person name="Ott S."/>
            <person name="Bowen H."/>
            <person name="Vavikolanu K."/>
            <person name="Mehta A."/>
            <person name="Aluvathingal J."/>
            <person name="Nadendla S."/>
            <person name="Lowell S."/>
            <person name="Myers T."/>
            <person name="Yan Y."/>
            <person name="Sichtig H."/>
        </authorList>
    </citation>
    <scope>NUCLEOTIDE SEQUENCE [LARGE SCALE GENOMIC DNA]</scope>
    <source>
        <strain evidence="1 2">FDAARGOS_1131</strain>
    </source>
</reference>
<organism evidence="1 2">
    <name type="scientific">Myroides odoratus</name>
    <name type="common">Flavobacterium odoratum</name>
    <dbReference type="NCBI Taxonomy" id="256"/>
    <lineage>
        <taxon>Bacteria</taxon>
        <taxon>Pseudomonadati</taxon>
        <taxon>Bacteroidota</taxon>
        <taxon>Flavobacteriia</taxon>
        <taxon>Flavobacteriales</taxon>
        <taxon>Flavobacteriaceae</taxon>
        <taxon>Myroides</taxon>
    </lineage>
</organism>
<sequence>MSEVVNIQVYNMAELKLIAVRNTSSSSIRTGSNVITWADKDISHDNQLTSIVNDVSKGYNLTLNDVTTDTFPPYKPNQGREFKALKIAEINNMNVRSSDYASHPNFNLIVGDVIKRENLENNQIGFSYGGGAGQYETRLGYVDLLWSDDGVLFTEDTRQRFYYMYAEATDYGPIGHIVLNFNILAQLDIFNLERTQYINHQDLANALNYSVNNSTLTTNSQEVIDFFETFLSGEYPAKIHIQSITGTNCIRYFENLIQPDQKLSFEAFRQNKITIDYGLMNIDDLPVLEIYIGEARSGIFRKQPLI</sequence>
<evidence type="ECO:0000313" key="2">
    <source>
        <dbReference type="Proteomes" id="UP000596202"/>
    </source>
</evidence>
<evidence type="ECO:0000313" key="1">
    <source>
        <dbReference type="EMBL" id="QQU02034.1"/>
    </source>
</evidence>
<proteinExistence type="predicted"/>
<gene>
    <name evidence="1" type="ORF">I6I88_12190</name>
</gene>